<evidence type="ECO:0000256" key="1">
    <source>
        <dbReference type="SAM" id="MobiDB-lite"/>
    </source>
</evidence>
<dbReference type="AlphaFoldDB" id="A0A6A4V1D2"/>
<gene>
    <name evidence="2" type="ORF">FJT64_011765</name>
</gene>
<evidence type="ECO:0000313" key="2">
    <source>
        <dbReference type="EMBL" id="KAF0290047.1"/>
    </source>
</evidence>
<feature type="region of interest" description="Disordered" evidence="1">
    <location>
        <begin position="373"/>
        <end position="407"/>
    </location>
</feature>
<reference evidence="2 3" key="1">
    <citation type="submission" date="2019-07" db="EMBL/GenBank/DDBJ databases">
        <title>Draft genome assembly of a fouling barnacle, Amphibalanus amphitrite (Darwin, 1854): The first reference genome for Thecostraca.</title>
        <authorList>
            <person name="Kim W."/>
        </authorList>
    </citation>
    <scope>NUCLEOTIDE SEQUENCE [LARGE SCALE GENOMIC DNA]</scope>
    <source>
        <strain evidence="2">SNU_AA5</strain>
        <tissue evidence="2">Soma without cirri and trophi</tissue>
    </source>
</reference>
<dbReference type="Proteomes" id="UP000440578">
    <property type="component" value="Unassembled WGS sequence"/>
</dbReference>
<name>A0A6A4V1D2_AMPAM</name>
<organism evidence="2 3">
    <name type="scientific">Amphibalanus amphitrite</name>
    <name type="common">Striped barnacle</name>
    <name type="synonym">Balanus amphitrite</name>
    <dbReference type="NCBI Taxonomy" id="1232801"/>
    <lineage>
        <taxon>Eukaryota</taxon>
        <taxon>Metazoa</taxon>
        <taxon>Ecdysozoa</taxon>
        <taxon>Arthropoda</taxon>
        <taxon>Crustacea</taxon>
        <taxon>Multicrustacea</taxon>
        <taxon>Cirripedia</taxon>
        <taxon>Thoracica</taxon>
        <taxon>Thoracicalcarea</taxon>
        <taxon>Balanomorpha</taxon>
        <taxon>Balanoidea</taxon>
        <taxon>Balanidae</taxon>
        <taxon>Amphibalaninae</taxon>
        <taxon>Amphibalanus</taxon>
    </lineage>
</organism>
<keyword evidence="3" id="KW-1185">Reference proteome</keyword>
<proteinExistence type="predicted"/>
<protein>
    <recommendedName>
        <fullName evidence="4">Transposable element P transposase</fullName>
    </recommendedName>
</protein>
<comment type="caution">
    <text evidence="2">The sequence shown here is derived from an EMBL/GenBank/DDBJ whole genome shotgun (WGS) entry which is preliminary data.</text>
</comment>
<dbReference type="EMBL" id="VIIS01001985">
    <property type="protein sequence ID" value="KAF0290047.1"/>
    <property type="molecule type" value="Genomic_DNA"/>
</dbReference>
<evidence type="ECO:0008006" key="4">
    <source>
        <dbReference type="Google" id="ProtNLM"/>
    </source>
</evidence>
<accession>A0A6A4V1D2</accession>
<dbReference type="OrthoDB" id="6381495at2759"/>
<evidence type="ECO:0000313" key="3">
    <source>
        <dbReference type="Proteomes" id="UP000440578"/>
    </source>
</evidence>
<sequence>MTGNDIYNKYTGLASFTEDGLITLAEYAIDVTRALLDVAEGMAGRHMVADRLVEDGICCGRPHLHQLADGYMIVIEGEDVAHAADLSSAMIMFGADMKLWVFADAPHLIKLLRHHVMEKDGGLLFQNDHGGSSLLGRGSFEELLARDAGELRLCPKLTDMCIEAKAVQTIDAWFDVHNTRAPYDAKDERCAYGVSPTIKTRQDENLAAMDRLMQTAKKVSKKHPSGRSAPLPCQRGVQRSNASLRGLLVDVRAACPDVRHIMTSHVNQDCVENAFSQMRSMCGSNTTPDAVEARVRLRIMLMAPSPLAAVRSRGCSVEVEPQTDFLTTGAQPLPATGNIINAAFEGLDVQLRDPADEEAAEQHEQWEAAYQSAMGQPPLSPAPPAHEDNSPDTEEAGPSNTRPRTAELGVNREALAFVAGYVAFKCRQIRGDLGQPTSSSLAPASVPSRWLETISRGSLYVPSQWWMGVVEDFNDTFSDVMGPTAVKTPGIVKRLTGCVLARAPGLDERIARKLASTRLHLRLRWLNTARAAAEAEKYQLRKLAQHAKSKR</sequence>